<evidence type="ECO:0000256" key="11">
    <source>
        <dbReference type="PROSITE-ProRule" id="PRU00812"/>
    </source>
</evidence>
<feature type="region of interest" description="Disordered" evidence="13">
    <location>
        <begin position="1"/>
        <end position="29"/>
    </location>
</feature>
<dbReference type="PROSITE" id="PS51479">
    <property type="entry name" value="ZF_RTR1"/>
    <property type="match status" value="1"/>
</dbReference>
<evidence type="ECO:0000256" key="2">
    <source>
        <dbReference type="ARBA" id="ARBA00005676"/>
    </source>
</evidence>
<gene>
    <name evidence="15" type="ORF">B0T17DRAFT_506186</name>
</gene>
<dbReference type="AlphaFoldDB" id="A0AA39X9A1"/>
<keyword evidence="5 12" id="KW-0378">Hydrolase</keyword>
<feature type="region of interest" description="Disordered" evidence="13">
    <location>
        <begin position="42"/>
        <end position="63"/>
    </location>
</feature>
<dbReference type="PANTHER" id="PTHR14732">
    <property type="entry name" value="RNA POLYMERASE II SUBUNIT B1 CTD PHOSPHATASE RPAP2-RELATED"/>
    <property type="match status" value="1"/>
</dbReference>
<dbReference type="GO" id="GO:0043175">
    <property type="term" value="F:RNA polymerase core enzyme binding"/>
    <property type="evidence" value="ECO:0007669"/>
    <property type="project" value="UniProtKB-UniRule"/>
</dbReference>
<comment type="catalytic activity">
    <reaction evidence="10 12">
        <text>O-phospho-L-threonyl-[protein] + H2O = L-threonyl-[protein] + phosphate</text>
        <dbReference type="Rhea" id="RHEA:47004"/>
        <dbReference type="Rhea" id="RHEA-COMP:11060"/>
        <dbReference type="Rhea" id="RHEA-COMP:11605"/>
        <dbReference type="ChEBI" id="CHEBI:15377"/>
        <dbReference type="ChEBI" id="CHEBI:30013"/>
        <dbReference type="ChEBI" id="CHEBI:43474"/>
        <dbReference type="ChEBI" id="CHEBI:61977"/>
        <dbReference type="EC" id="3.1.3.16"/>
    </reaction>
</comment>
<evidence type="ECO:0000256" key="13">
    <source>
        <dbReference type="SAM" id="MobiDB-lite"/>
    </source>
</evidence>
<name>A0AA39X9A1_9PEZI</name>
<organism evidence="15 16">
    <name type="scientific">Bombardia bombarda</name>
    <dbReference type="NCBI Taxonomy" id="252184"/>
    <lineage>
        <taxon>Eukaryota</taxon>
        <taxon>Fungi</taxon>
        <taxon>Dikarya</taxon>
        <taxon>Ascomycota</taxon>
        <taxon>Pezizomycotina</taxon>
        <taxon>Sordariomycetes</taxon>
        <taxon>Sordariomycetidae</taxon>
        <taxon>Sordariales</taxon>
        <taxon>Lasiosphaeriaceae</taxon>
        <taxon>Bombardia</taxon>
    </lineage>
</organism>
<feature type="compositionally biased region" description="Low complexity" evidence="13">
    <location>
        <begin position="285"/>
        <end position="302"/>
    </location>
</feature>
<evidence type="ECO:0000256" key="7">
    <source>
        <dbReference type="ARBA" id="ARBA00022912"/>
    </source>
</evidence>
<evidence type="ECO:0000256" key="9">
    <source>
        <dbReference type="ARBA" id="ARBA00047761"/>
    </source>
</evidence>
<keyword evidence="16" id="KW-1185">Reference proteome</keyword>
<evidence type="ECO:0000313" key="16">
    <source>
        <dbReference type="Proteomes" id="UP001174934"/>
    </source>
</evidence>
<comment type="function">
    <text evidence="12">Putative RNA polymerase II subunit B1 C-terminal domain (CTD) phosphatase involved in RNA polymerase II transcription regulation.</text>
</comment>
<feature type="compositionally biased region" description="Polar residues" evidence="13">
    <location>
        <begin position="203"/>
        <end position="219"/>
    </location>
</feature>
<comment type="similarity">
    <text evidence="2 11 12">Belongs to the RPAP2 family.</text>
</comment>
<feature type="region of interest" description="Disordered" evidence="13">
    <location>
        <begin position="196"/>
        <end position="219"/>
    </location>
</feature>
<evidence type="ECO:0000256" key="12">
    <source>
        <dbReference type="RuleBase" id="RU367080"/>
    </source>
</evidence>
<comment type="caution">
    <text evidence="15">The sequence shown here is derived from an EMBL/GenBank/DDBJ whole genome shotgun (WGS) entry which is preliminary data.</text>
</comment>
<feature type="domain" description="RTR1-type" evidence="14">
    <location>
        <begin position="101"/>
        <end position="180"/>
    </location>
</feature>
<evidence type="ECO:0000259" key="14">
    <source>
        <dbReference type="PROSITE" id="PS51479"/>
    </source>
</evidence>
<keyword evidence="6 12" id="KW-0862">Zinc</keyword>
<protein>
    <recommendedName>
        <fullName evidence="12">RNA polymerase II subunit B1 CTD phosphatase RPAP2 homolog</fullName>
        <ecNumber evidence="12">3.1.3.16</ecNumber>
    </recommendedName>
</protein>
<reference evidence="15" key="1">
    <citation type="submission" date="2023-06" db="EMBL/GenBank/DDBJ databases">
        <title>Genome-scale phylogeny and comparative genomics of the fungal order Sordariales.</title>
        <authorList>
            <consortium name="Lawrence Berkeley National Laboratory"/>
            <person name="Hensen N."/>
            <person name="Bonometti L."/>
            <person name="Westerberg I."/>
            <person name="Brannstrom I.O."/>
            <person name="Guillou S."/>
            <person name="Cros-Aarteil S."/>
            <person name="Calhoun S."/>
            <person name="Haridas S."/>
            <person name="Kuo A."/>
            <person name="Mondo S."/>
            <person name="Pangilinan J."/>
            <person name="Riley R."/>
            <person name="LaButti K."/>
            <person name="Andreopoulos B."/>
            <person name="Lipzen A."/>
            <person name="Chen C."/>
            <person name="Yanf M."/>
            <person name="Daum C."/>
            <person name="Ng V."/>
            <person name="Clum A."/>
            <person name="Steindorff A."/>
            <person name="Ohm R."/>
            <person name="Martin F."/>
            <person name="Silar P."/>
            <person name="Natvig D."/>
            <person name="Lalanne C."/>
            <person name="Gautier V."/>
            <person name="Ament-velasquez S.L."/>
            <person name="Kruys A."/>
            <person name="Hutchinson M.I."/>
            <person name="Powell A.J."/>
            <person name="Barry K."/>
            <person name="Miller A.N."/>
            <person name="Grigoriev I.V."/>
            <person name="Debuchy R."/>
            <person name="Gladieux P."/>
            <person name="Thoren M.H."/>
            <person name="Johannesson H."/>
        </authorList>
    </citation>
    <scope>NUCLEOTIDE SEQUENCE</scope>
    <source>
        <strain evidence="15">SMH3391-2</strain>
    </source>
</reference>
<dbReference type="Pfam" id="PF04181">
    <property type="entry name" value="RPAP2_Rtr1"/>
    <property type="match status" value="1"/>
</dbReference>
<keyword evidence="8 12" id="KW-0539">Nucleus</keyword>
<dbReference type="EC" id="3.1.3.16" evidence="12"/>
<comment type="subcellular location">
    <subcellularLocation>
        <location evidence="1 12">Nucleus</location>
    </subcellularLocation>
</comment>
<dbReference type="GO" id="GO:0005634">
    <property type="term" value="C:nucleus"/>
    <property type="evidence" value="ECO:0007669"/>
    <property type="project" value="UniProtKB-SubCell"/>
</dbReference>
<dbReference type="InterPro" id="IPR007308">
    <property type="entry name" value="Rtr1/RPAP2_dom"/>
</dbReference>
<evidence type="ECO:0000256" key="1">
    <source>
        <dbReference type="ARBA" id="ARBA00004123"/>
    </source>
</evidence>
<keyword evidence="3 12" id="KW-0479">Metal-binding</keyword>
<feature type="region of interest" description="Disordered" evidence="13">
    <location>
        <begin position="232"/>
        <end position="322"/>
    </location>
</feature>
<evidence type="ECO:0000256" key="3">
    <source>
        <dbReference type="ARBA" id="ARBA00022723"/>
    </source>
</evidence>
<evidence type="ECO:0000256" key="6">
    <source>
        <dbReference type="ARBA" id="ARBA00022833"/>
    </source>
</evidence>
<dbReference type="InterPro" id="IPR038534">
    <property type="entry name" value="Rtr1/RPAP2_sf"/>
</dbReference>
<dbReference type="GO" id="GO:0005737">
    <property type="term" value="C:cytoplasm"/>
    <property type="evidence" value="ECO:0007669"/>
    <property type="project" value="TreeGrafter"/>
</dbReference>
<accession>A0AA39X9A1</accession>
<dbReference type="GO" id="GO:0008270">
    <property type="term" value="F:zinc ion binding"/>
    <property type="evidence" value="ECO:0007669"/>
    <property type="project" value="UniProtKB-KW"/>
</dbReference>
<evidence type="ECO:0000313" key="15">
    <source>
        <dbReference type="EMBL" id="KAK0629658.1"/>
    </source>
</evidence>
<evidence type="ECO:0000256" key="8">
    <source>
        <dbReference type="ARBA" id="ARBA00023242"/>
    </source>
</evidence>
<comment type="catalytic activity">
    <reaction evidence="9 12">
        <text>O-phospho-L-seryl-[protein] + H2O = L-seryl-[protein] + phosphate</text>
        <dbReference type="Rhea" id="RHEA:20629"/>
        <dbReference type="Rhea" id="RHEA-COMP:9863"/>
        <dbReference type="Rhea" id="RHEA-COMP:11604"/>
        <dbReference type="ChEBI" id="CHEBI:15377"/>
        <dbReference type="ChEBI" id="CHEBI:29999"/>
        <dbReference type="ChEBI" id="CHEBI:43474"/>
        <dbReference type="ChEBI" id="CHEBI:83421"/>
        <dbReference type="EC" id="3.1.3.16"/>
    </reaction>
</comment>
<keyword evidence="4 12" id="KW-0863">Zinc-finger</keyword>
<evidence type="ECO:0000256" key="4">
    <source>
        <dbReference type="ARBA" id="ARBA00022771"/>
    </source>
</evidence>
<dbReference type="PANTHER" id="PTHR14732:SF0">
    <property type="entry name" value="RNA POLYMERASE II SUBUNIT B1 CTD PHOSPHATASE RPAP2-RELATED"/>
    <property type="match status" value="1"/>
</dbReference>
<evidence type="ECO:0000256" key="10">
    <source>
        <dbReference type="ARBA" id="ARBA00048336"/>
    </source>
</evidence>
<feature type="compositionally biased region" description="Basic and acidic residues" evidence="13">
    <location>
        <begin position="264"/>
        <end position="284"/>
    </location>
</feature>
<keyword evidence="7 12" id="KW-0904">Protein phosphatase</keyword>
<dbReference type="Proteomes" id="UP001174934">
    <property type="component" value="Unassembled WGS sequence"/>
</dbReference>
<dbReference type="GO" id="GO:0008420">
    <property type="term" value="F:RNA polymerase II CTD heptapeptide repeat phosphatase activity"/>
    <property type="evidence" value="ECO:0007669"/>
    <property type="project" value="UniProtKB-UniRule"/>
</dbReference>
<proteinExistence type="inferred from homology"/>
<dbReference type="InterPro" id="IPR039693">
    <property type="entry name" value="Rtr1/RPAP2"/>
</dbReference>
<dbReference type="EMBL" id="JAULSR010000002">
    <property type="protein sequence ID" value="KAK0629658.1"/>
    <property type="molecule type" value="Genomic_DNA"/>
</dbReference>
<evidence type="ECO:0000256" key="5">
    <source>
        <dbReference type="ARBA" id="ARBA00022801"/>
    </source>
</evidence>
<sequence length="322" mass="35054">MSSSGSSKPPLRGILKHTETKDTFDPNNPFAYYAPPTFTGAATAAATNLPQPPQPQEPPREDLARKQAVLQAKLMLERGEIKPPFPSKSLSASANAREFIDAVEDFFPGEYLDLIEERNCLGKCGYTLCPRPRRNYVGEFKIMKMGIAEVAEVNKWCSNKCAARGLYIKVQLDNPSFKRKNGQWAAKVELLNETTTTTTTATPAQKQQSRSGKDTSTAGQDIDMEAQNLLAAERGDAGKNTTLGGKTVEATIREKSLTTPAQAPDHRQLADEDPDVHLVLEGHKTTFGTGKSSTKKNAGSDDSGSEDDDDDSDGDLLDTIRF</sequence>
<feature type="compositionally biased region" description="Acidic residues" evidence="13">
    <location>
        <begin position="303"/>
        <end position="316"/>
    </location>
</feature>
<dbReference type="Gene3D" id="1.25.40.820">
    <property type="match status" value="1"/>
</dbReference>